<reference evidence="2" key="1">
    <citation type="journal article" date="2023" name="Mol. Biol. Evol.">
        <title>Third-Generation Sequencing Reveals the Adaptive Role of the Epigenome in Three Deep-Sea Polychaetes.</title>
        <authorList>
            <person name="Perez M."/>
            <person name="Aroh O."/>
            <person name="Sun Y."/>
            <person name="Lan Y."/>
            <person name="Juniper S.K."/>
            <person name="Young C.R."/>
            <person name="Angers B."/>
            <person name="Qian P.Y."/>
        </authorList>
    </citation>
    <scope>NUCLEOTIDE SEQUENCE</scope>
    <source>
        <strain evidence="2">R07B-5</strain>
    </source>
</reference>
<evidence type="ECO:0000256" key="1">
    <source>
        <dbReference type="SAM" id="MobiDB-lite"/>
    </source>
</evidence>
<feature type="compositionally biased region" description="Basic and acidic residues" evidence="1">
    <location>
        <begin position="29"/>
        <end position="45"/>
    </location>
</feature>
<comment type="caution">
    <text evidence="2">The sequence shown here is derived from an EMBL/GenBank/DDBJ whole genome shotgun (WGS) entry which is preliminary data.</text>
</comment>
<feature type="compositionally biased region" description="Basic residues" evidence="1">
    <location>
        <begin position="236"/>
        <end position="252"/>
    </location>
</feature>
<proteinExistence type="predicted"/>
<gene>
    <name evidence="2" type="ORF">NP493_53g14044</name>
</gene>
<evidence type="ECO:0000313" key="2">
    <source>
        <dbReference type="EMBL" id="KAK2191440.1"/>
    </source>
</evidence>
<feature type="compositionally biased region" description="Acidic residues" evidence="1">
    <location>
        <begin position="46"/>
        <end position="84"/>
    </location>
</feature>
<feature type="region of interest" description="Disordered" evidence="1">
    <location>
        <begin position="1"/>
        <end position="127"/>
    </location>
</feature>
<organism evidence="2 3">
    <name type="scientific">Ridgeia piscesae</name>
    <name type="common">Tubeworm</name>
    <dbReference type="NCBI Taxonomy" id="27915"/>
    <lineage>
        <taxon>Eukaryota</taxon>
        <taxon>Metazoa</taxon>
        <taxon>Spiralia</taxon>
        <taxon>Lophotrochozoa</taxon>
        <taxon>Annelida</taxon>
        <taxon>Polychaeta</taxon>
        <taxon>Sedentaria</taxon>
        <taxon>Canalipalpata</taxon>
        <taxon>Sabellida</taxon>
        <taxon>Siboglinidae</taxon>
        <taxon>Ridgeia</taxon>
    </lineage>
</organism>
<sequence>MSGTSKPDLARAGTMQRTAEEGAAYLDKNLTEWKKPYLMNDREADSEGDEDEENESVEEGEGDEENGEDDETDGDEETEPDEEDERPRLSKYSTMKETAEEGEEYLRDHGRPDEDAVTRGQQRKLDDIYDEEPVNKTPRLAKASTMTETVVAGKAFIAHRRRRLTELCQVKKEAEALYGKMRMTEGIWMRKRMARRKLAKLNQEETLEEPITAAQSMKEKDELIKKLEIVRRLKMKIRHASRRSSTRSKHPSRAACSRSRTKSRHLSKSAKVRCRSKSQDKRSTSRIAKNRSRNSSRSPLRRSPLRRSPLRRSPLRRSPLRRSPSPLRRSPSPGRRSPSPGRRSPLRRSPGRSPARRHASSSKKVTSTGKRSVSSGKKRKSGADKMKSGSRKVKKVQSRSAKTRGCRRR</sequence>
<dbReference type="AlphaFoldDB" id="A0AAD9UJC6"/>
<feature type="compositionally biased region" description="Basic residues" evidence="1">
    <location>
        <begin position="388"/>
        <end position="409"/>
    </location>
</feature>
<name>A0AAD9UJC6_RIDPI</name>
<feature type="compositionally biased region" description="Low complexity" evidence="1">
    <location>
        <begin position="321"/>
        <end position="343"/>
    </location>
</feature>
<feature type="compositionally biased region" description="Basic residues" evidence="1">
    <location>
        <begin position="288"/>
        <end position="320"/>
    </location>
</feature>
<keyword evidence="3" id="KW-1185">Reference proteome</keyword>
<evidence type="ECO:0000313" key="3">
    <source>
        <dbReference type="Proteomes" id="UP001209878"/>
    </source>
</evidence>
<feature type="compositionally biased region" description="Basic residues" evidence="1">
    <location>
        <begin position="344"/>
        <end position="361"/>
    </location>
</feature>
<feature type="compositionally biased region" description="Basic residues" evidence="1">
    <location>
        <begin position="259"/>
        <end position="276"/>
    </location>
</feature>
<feature type="region of interest" description="Disordered" evidence="1">
    <location>
        <begin position="236"/>
        <end position="409"/>
    </location>
</feature>
<dbReference type="Proteomes" id="UP001209878">
    <property type="component" value="Unassembled WGS sequence"/>
</dbReference>
<dbReference type="EMBL" id="JAODUO010000053">
    <property type="protein sequence ID" value="KAK2191440.1"/>
    <property type="molecule type" value="Genomic_DNA"/>
</dbReference>
<protein>
    <submittedName>
        <fullName evidence="2">Uncharacterized protein</fullName>
    </submittedName>
</protein>
<feature type="compositionally biased region" description="Low complexity" evidence="1">
    <location>
        <begin position="362"/>
        <end position="375"/>
    </location>
</feature>
<feature type="compositionally biased region" description="Basic and acidic residues" evidence="1">
    <location>
        <begin position="104"/>
        <end position="127"/>
    </location>
</feature>
<accession>A0AAD9UJC6</accession>